<dbReference type="EMBL" id="JXBZ01000002">
    <property type="protein sequence ID" value="KJY51178.1"/>
    <property type="molecule type" value="Genomic_DNA"/>
</dbReference>
<organism evidence="2 3">
    <name type="scientific">Bombilactobacillus mellis</name>
    <dbReference type="NCBI Taxonomy" id="1218508"/>
    <lineage>
        <taxon>Bacteria</taxon>
        <taxon>Bacillati</taxon>
        <taxon>Bacillota</taxon>
        <taxon>Bacilli</taxon>
        <taxon>Lactobacillales</taxon>
        <taxon>Lactobacillaceae</taxon>
        <taxon>Bombilactobacillus</taxon>
    </lineage>
</organism>
<dbReference type="Proteomes" id="UP000033695">
    <property type="component" value="Unassembled WGS sequence"/>
</dbReference>
<evidence type="ECO:0000256" key="1">
    <source>
        <dbReference type="ARBA" id="ARBA00006479"/>
    </source>
</evidence>
<dbReference type="PATRIC" id="fig|1218508.4.peg.230"/>
<dbReference type="HOGENOM" id="CLU_036604_0_2_9"/>
<dbReference type="InterPro" id="IPR043129">
    <property type="entry name" value="ATPase_NBD"/>
</dbReference>
<sequence length="304" mass="34213">MFMDKNNNYLVFDIGGSNIKYGLINHSGKLLFKRHFITPKTNLNDFASSLKNIIQRYQNCYRGIAFSIPGTIDHQKNEIKGGGILRFLDGQSLQKILSIDSKAYFNVENDGKAAALAEKWSGNLKGYKNGVAIVLGTGVGGGIILNNDLYFGSHFQAGEFSFMIQKFWENQTEKYGQTCSAVLMVEQASKLLNLPSKKNGEKVFEYINRKDLRVQELFESYCTNIAILISNIQVILDVECFVIGGGISVQPIVTKTINNQYRLLRKNYPSLDNTISYPKIVSSKFHNDANLYGAFYSLLLKYDD</sequence>
<keyword evidence="2" id="KW-0808">Transferase</keyword>
<keyword evidence="2" id="KW-0418">Kinase</keyword>
<keyword evidence="3" id="KW-1185">Reference proteome</keyword>
<evidence type="ECO:0000313" key="2">
    <source>
        <dbReference type="EMBL" id="KJY51178.1"/>
    </source>
</evidence>
<protein>
    <submittedName>
        <fullName evidence="2">Sugar kinase and transcription regulator</fullName>
    </submittedName>
</protein>
<dbReference type="GO" id="GO:0016301">
    <property type="term" value="F:kinase activity"/>
    <property type="evidence" value="ECO:0007669"/>
    <property type="project" value="UniProtKB-KW"/>
</dbReference>
<dbReference type="AlphaFoldDB" id="A0A0F4KYS5"/>
<gene>
    <name evidence="2" type="ORF">JG29_02230</name>
</gene>
<evidence type="ECO:0000313" key="3">
    <source>
        <dbReference type="Proteomes" id="UP000033695"/>
    </source>
</evidence>
<dbReference type="CDD" id="cd24152">
    <property type="entry name" value="ASKHA_NBD_ROK-like"/>
    <property type="match status" value="1"/>
</dbReference>
<dbReference type="PANTHER" id="PTHR18964">
    <property type="entry name" value="ROK (REPRESSOR, ORF, KINASE) FAMILY"/>
    <property type="match status" value="1"/>
</dbReference>
<dbReference type="Gene3D" id="3.30.420.40">
    <property type="match status" value="2"/>
</dbReference>
<reference evidence="2 3" key="1">
    <citation type="submission" date="2014-12" db="EMBL/GenBank/DDBJ databases">
        <title>Comparative genomics of the lactic acid bacteria isolated from the honey bee gut.</title>
        <authorList>
            <person name="Ellegaard K.M."/>
            <person name="Tamarit D."/>
            <person name="Javelind E."/>
            <person name="Olofsson T."/>
            <person name="Andersson S.G."/>
            <person name="Vasquez A."/>
        </authorList>
    </citation>
    <scope>NUCLEOTIDE SEQUENCE [LARGE SCALE GENOMIC DNA]</scope>
    <source>
        <strain evidence="2 3">Hon2</strain>
    </source>
</reference>
<comment type="caution">
    <text evidence="2">The sequence shown here is derived from an EMBL/GenBank/DDBJ whole genome shotgun (WGS) entry which is preliminary data.</text>
</comment>
<dbReference type="Pfam" id="PF00480">
    <property type="entry name" value="ROK"/>
    <property type="match status" value="1"/>
</dbReference>
<proteinExistence type="inferred from homology"/>
<dbReference type="InterPro" id="IPR000600">
    <property type="entry name" value="ROK"/>
</dbReference>
<dbReference type="PANTHER" id="PTHR18964:SF170">
    <property type="entry name" value="SUGAR KINASE"/>
    <property type="match status" value="1"/>
</dbReference>
<dbReference type="SUPFAM" id="SSF53067">
    <property type="entry name" value="Actin-like ATPase domain"/>
    <property type="match status" value="1"/>
</dbReference>
<accession>A0A0F4KYS5</accession>
<comment type="similarity">
    <text evidence="1">Belongs to the ROK (NagC/XylR) family.</text>
</comment>
<dbReference type="STRING" id="1218508.JG29_02230"/>
<name>A0A0F4KYS5_9LACO</name>